<evidence type="ECO:0000256" key="2">
    <source>
        <dbReference type="ARBA" id="ARBA00022723"/>
    </source>
</evidence>
<feature type="domain" description="Cytochrome c" evidence="4">
    <location>
        <begin position="23"/>
        <end position="99"/>
    </location>
</feature>
<dbReference type="EMBL" id="UINC01007505">
    <property type="protein sequence ID" value="SVA33693.1"/>
    <property type="molecule type" value="Genomic_DNA"/>
</dbReference>
<dbReference type="SUPFAM" id="SSF46626">
    <property type="entry name" value="Cytochrome c"/>
    <property type="match status" value="2"/>
</dbReference>
<evidence type="ECO:0000259" key="4">
    <source>
        <dbReference type="PROSITE" id="PS51007"/>
    </source>
</evidence>
<dbReference type="GO" id="GO:0020037">
    <property type="term" value="F:heme binding"/>
    <property type="evidence" value="ECO:0007669"/>
    <property type="project" value="InterPro"/>
</dbReference>
<dbReference type="PANTHER" id="PTHR35008">
    <property type="entry name" value="BLL4482 PROTEIN-RELATED"/>
    <property type="match status" value="1"/>
</dbReference>
<keyword evidence="1" id="KW-0349">Heme</keyword>
<gene>
    <name evidence="5" type="ORF">METZ01_LOCUS86547</name>
</gene>
<dbReference type="AlphaFoldDB" id="A0A381V362"/>
<dbReference type="PANTHER" id="PTHR35008:SF8">
    <property type="entry name" value="ALCOHOL DEHYDROGENASE CYTOCHROME C SUBUNIT"/>
    <property type="match status" value="1"/>
</dbReference>
<evidence type="ECO:0000313" key="5">
    <source>
        <dbReference type="EMBL" id="SVA33693.1"/>
    </source>
</evidence>
<sequence>MLKLMVGAFSLTFVIAPTVMAQLESGQGQQLYEQHCVLCHQESGAGAPPAFPALSANDQLGDSARIVRRINAGTRRMPPFPALTPEEMSSLVHYIRNAWTNDFGGVTTEEVTAVLEDLGEVGPMSSVWDGVFTEAQVTRGQALYMGACTFCHGRRLNGAPDDPDMRSTPPLARARFVRVWEGRSLATLFAYTRATMPEDNPGSLTDQENIDVIAYLLSVGGMPAGDDELQADPRRLARVVIGPRP</sequence>
<keyword evidence="3" id="KW-0408">Iron</keyword>
<protein>
    <recommendedName>
        <fullName evidence="4">Cytochrome c domain-containing protein</fullName>
    </recommendedName>
</protein>
<dbReference type="InterPro" id="IPR036909">
    <property type="entry name" value="Cyt_c-like_dom_sf"/>
</dbReference>
<dbReference type="InterPro" id="IPR009056">
    <property type="entry name" value="Cyt_c-like_dom"/>
</dbReference>
<dbReference type="GO" id="GO:0046872">
    <property type="term" value="F:metal ion binding"/>
    <property type="evidence" value="ECO:0007669"/>
    <property type="project" value="UniProtKB-KW"/>
</dbReference>
<keyword evidence="2" id="KW-0479">Metal-binding</keyword>
<evidence type="ECO:0000256" key="1">
    <source>
        <dbReference type="ARBA" id="ARBA00022617"/>
    </source>
</evidence>
<proteinExistence type="predicted"/>
<dbReference type="InterPro" id="IPR051459">
    <property type="entry name" value="Cytochrome_c-type_DH"/>
</dbReference>
<reference evidence="5" key="1">
    <citation type="submission" date="2018-05" db="EMBL/GenBank/DDBJ databases">
        <authorList>
            <person name="Lanie J.A."/>
            <person name="Ng W.-L."/>
            <person name="Kazmierczak K.M."/>
            <person name="Andrzejewski T.M."/>
            <person name="Davidsen T.M."/>
            <person name="Wayne K.J."/>
            <person name="Tettelin H."/>
            <person name="Glass J.I."/>
            <person name="Rusch D."/>
            <person name="Podicherti R."/>
            <person name="Tsui H.-C.T."/>
            <person name="Winkler M.E."/>
        </authorList>
    </citation>
    <scope>NUCLEOTIDE SEQUENCE</scope>
</reference>
<name>A0A381V362_9ZZZZ</name>
<accession>A0A381V362</accession>
<dbReference type="Gene3D" id="1.10.760.10">
    <property type="entry name" value="Cytochrome c-like domain"/>
    <property type="match status" value="2"/>
</dbReference>
<dbReference type="PROSITE" id="PS51007">
    <property type="entry name" value="CYTC"/>
    <property type="match status" value="2"/>
</dbReference>
<organism evidence="5">
    <name type="scientific">marine metagenome</name>
    <dbReference type="NCBI Taxonomy" id="408172"/>
    <lineage>
        <taxon>unclassified sequences</taxon>
        <taxon>metagenomes</taxon>
        <taxon>ecological metagenomes</taxon>
    </lineage>
</organism>
<dbReference type="Pfam" id="PF13442">
    <property type="entry name" value="Cytochrome_CBB3"/>
    <property type="match status" value="2"/>
</dbReference>
<dbReference type="GO" id="GO:0009055">
    <property type="term" value="F:electron transfer activity"/>
    <property type="evidence" value="ECO:0007669"/>
    <property type="project" value="InterPro"/>
</dbReference>
<evidence type="ECO:0000256" key="3">
    <source>
        <dbReference type="ARBA" id="ARBA00023004"/>
    </source>
</evidence>
<feature type="domain" description="Cytochrome c" evidence="4">
    <location>
        <begin position="135"/>
        <end position="220"/>
    </location>
</feature>